<evidence type="ECO:0000313" key="4">
    <source>
        <dbReference type="Proteomes" id="UP000321485"/>
    </source>
</evidence>
<feature type="coiled-coil region" evidence="1">
    <location>
        <begin position="79"/>
        <end position="138"/>
    </location>
</feature>
<name>A0A561XXZ3_ACIDE</name>
<sequence>MKTHFFGYYPPTEAEYERLWKEGLVVVDTNVLLNLYRLPTTARDELFEVLNLLKERLWIPYQVALEFQRRRLTVIAAERKATEDALQTASDLVAELRRKVDTLQIDKRGLGVQSQPLLDDLEKANSKLIDAIKEVHRSQLDISSSDSVRDRLDLLLRDRIGPGPTTQKELDDLSAQGDDRFKEKIPPGFADADKDKNPNEATFIHDQLKYQRKFGDLILWRQVIEHVKASGAKCVLFVTADRKEDWWWREQGKTIGPHPELVREIIKQGNVELYWMYSSVQFVEHANKYSAATVSSQSVAELKQVALAPRMEAGRDYQLIESATASRLMSPSDPYLYMDRPDLRHIERLVAEWLQSIHDDVRPNQHGFPDFIAIEGEDVHGFEVKYVRNFDRMVTSPSIVNSLLRGYMETREGRLSEFTAILVVSEIDFFDIAHSDRVHELNRRLAHLLGRYPITGIVVGAILGERFEPLVYQRERDGDTD</sequence>
<comment type="caution">
    <text evidence="3">The sequence shown here is derived from an EMBL/GenBank/DDBJ whole genome shotgun (WGS) entry which is preliminary data.</text>
</comment>
<dbReference type="Proteomes" id="UP000321485">
    <property type="component" value="Unassembled WGS sequence"/>
</dbReference>
<feature type="domain" description="PIN like" evidence="2">
    <location>
        <begin position="24"/>
        <end position="261"/>
    </location>
</feature>
<gene>
    <name evidence="3" type="ORF">ATF69_0272</name>
</gene>
<organism evidence="3 4">
    <name type="scientific">Acidovorax delafieldii</name>
    <name type="common">Pseudomonas delafieldii</name>
    <dbReference type="NCBI Taxonomy" id="47920"/>
    <lineage>
        <taxon>Bacteria</taxon>
        <taxon>Pseudomonadati</taxon>
        <taxon>Pseudomonadota</taxon>
        <taxon>Betaproteobacteria</taxon>
        <taxon>Burkholderiales</taxon>
        <taxon>Comamonadaceae</taxon>
        <taxon>Acidovorax</taxon>
    </lineage>
</organism>
<evidence type="ECO:0000259" key="2">
    <source>
        <dbReference type="Pfam" id="PF18476"/>
    </source>
</evidence>
<dbReference type="AlphaFoldDB" id="A0A561XXZ3"/>
<dbReference type="Pfam" id="PF18476">
    <property type="entry name" value="PIN_8"/>
    <property type="match status" value="1"/>
</dbReference>
<dbReference type="GeneID" id="51109356"/>
<proteinExistence type="predicted"/>
<accession>A0A561XXZ3</accession>
<dbReference type="RefSeq" id="WP_146869667.1">
    <property type="nucleotide sequence ID" value="NZ_VJWE01000002.1"/>
</dbReference>
<keyword evidence="1" id="KW-0175">Coiled coil</keyword>
<dbReference type="EMBL" id="VJWE01000002">
    <property type="protein sequence ID" value="TWG40983.1"/>
    <property type="molecule type" value="Genomic_DNA"/>
</dbReference>
<reference evidence="3 4" key="1">
    <citation type="journal article" date="2015" name="Stand. Genomic Sci.">
        <title>Genomic Encyclopedia of Bacterial and Archaeal Type Strains, Phase III: the genomes of soil and plant-associated and newly described type strains.</title>
        <authorList>
            <person name="Whitman W.B."/>
            <person name="Woyke T."/>
            <person name="Klenk H.P."/>
            <person name="Zhou Y."/>
            <person name="Lilburn T.G."/>
            <person name="Beck B.J."/>
            <person name="De Vos P."/>
            <person name="Vandamme P."/>
            <person name="Eisen J.A."/>
            <person name="Garrity G."/>
            <person name="Hugenholtz P."/>
            <person name="Kyrpides N.C."/>
        </authorList>
    </citation>
    <scope>NUCLEOTIDE SEQUENCE [LARGE SCALE GENOMIC DNA]</scope>
    <source>
        <strain evidence="3 4">DSM 64</strain>
    </source>
</reference>
<evidence type="ECO:0000313" key="3">
    <source>
        <dbReference type="EMBL" id="TWG40983.1"/>
    </source>
</evidence>
<dbReference type="InterPro" id="IPR041578">
    <property type="entry name" value="PIN_8"/>
</dbReference>
<evidence type="ECO:0000256" key="1">
    <source>
        <dbReference type="SAM" id="Coils"/>
    </source>
</evidence>
<protein>
    <recommendedName>
        <fullName evidence="2">PIN like domain-containing protein</fullName>
    </recommendedName>
</protein>